<protein>
    <submittedName>
        <fullName evidence="2">U7 snRNA-associated Sm LSm11-like protein</fullName>
    </submittedName>
</protein>
<name>A0A164STK7_9CRUS</name>
<dbReference type="GO" id="GO:0071209">
    <property type="term" value="F:U7 snRNA binding"/>
    <property type="evidence" value="ECO:0007669"/>
    <property type="project" value="InterPro"/>
</dbReference>
<comment type="caution">
    <text evidence="2">The sequence shown here is derived from an EMBL/GenBank/DDBJ whole genome shotgun (WGS) entry which is preliminary data.</text>
</comment>
<dbReference type="PANTHER" id="PTHR21415:SF1">
    <property type="entry name" value="U7 SNRNA-ASSOCIATED SM-LIKE PROTEIN LSM11"/>
    <property type="match status" value="1"/>
</dbReference>
<dbReference type="GO" id="GO:0006398">
    <property type="term" value="P:mRNA 3'-end processing by stem-loop binding and cleavage"/>
    <property type="evidence" value="ECO:0007669"/>
    <property type="project" value="TreeGrafter"/>
</dbReference>
<evidence type="ECO:0000256" key="1">
    <source>
        <dbReference type="SAM" id="MobiDB-lite"/>
    </source>
</evidence>
<dbReference type="AlphaFoldDB" id="A0A164STK7"/>
<dbReference type="PANTHER" id="PTHR21415">
    <property type="entry name" value="U7 SNRNA-ASSOCIATED SM-LIKE PROTEIN LSM11"/>
    <property type="match status" value="1"/>
</dbReference>
<organism evidence="2 3">
    <name type="scientific">Daphnia magna</name>
    <dbReference type="NCBI Taxonomy" id="35525"/>
    <lineage>
        <taxon>Eukaryota</taxon>
        <taxon>Metazoa</taxon>
        <taxon>Ecdysozoa</taxon>
        <taxon>Arthropoda</taxon>
        <taxon>Crustacea</taxon>
        <taxon>Branchiopoda</taxon>
        <taxon>Diplostraca</taxon>
        <taxon>Cladocera</taxon>
        <taxon>Anomopoda</taxon>
        <taxon>Daphniidae</taxon>
        <taxon>Daphnia</taxon>
    </lineage>
</organism>
<accession>A0A164STK7</accession>
<proteinExistence type="predicted"/>
<gene>
    <name evidence="2" type="ORF">APZ42_025717</name>
</gene>
<feature type="region of interest" description="Disordered" evidence="1">
    <location>
        <begin position="131"/>
        <end position="157"/>
    </location>
</feature>
<dbReference type="OrthoDB" id="10002367at2759"/>
<keyword evidence="3" id="KW-1185">Reference proteome</keyword>
<evidence type="ECO:0000313" key="2">
    <source>
        <dbReference type="EMBL" id="KZS09927.1"/>
    </source>
</evidence>
<reference evidence="2 3" key="1">
    <citation type="submission" date="2016-03" db="EMBL/GenBank/DDBJ databases">
        <title>EvidentialGene: Evidence-directed Construction of Genes on Genomes.</title>
        <authorList>
            <person name="Gilbert D.G."/>
            <person name="Choi J.-H."/>
            <person name="Mockaitis K."/>
            <person name="Colbourne J."/>
            <person name="Pfrender M."/>
        </authorList>
    </citation>
    <scope>NUCLEOTIDE SEQUENCE [LARGE SCALE GENOMIC DNA]</scope>
    <source>
        <strain evidence="2 3">Xinb3</strain>
        <tissue evidence="2">Complete organism</tissue>
    </source>
</reference>
<sequence>MEKQKEELDFSSTEFNALEALTSPNVTVPIPDAPMYNNLGQFISTINRARARQAQGDGAGPSTRDTINTLNSLNPLKRRFLPHQVISRIFFSAMLQRDLGRKPSSFTKPARLTRFCCFVYGHTAGSVRATIGTDSQSKKKKKEKGGGIEKQNKKSKSAGGVLVGRRLQYTVGREDRATLAHLLVTTSSLSFCNLQISQMVAMVKHSIEFLCQSSTRPCREKYSE</sequence>
<dbReference type="InterPro" id="IPR039267">
    <property type="entry name" value="Lsm11"/>
</dbReference>
<evidence type="ECO:0000313" key="3">
    <source>
        <dbReference type="Proteomes" id="UP000076858"/>
    </source>
</evidence>
<dbReference type="Proteomes" id="UP000076858">
    <property type="component" value="Unassembled WGS sequence"/>
</dbReference>
<dbReference type="EMBL" id="LRGB01001937">
    <property type="protein sequence ID" value="KZS09927.1"/>
    <property type="molecule type" value="Genomic_DNA"/>
</dbReference>
<dbReference type="GO" id="GO:0005683">
    <property type="term" value="C:U7 snRNP"/>
    <property type="evidence" value="ECO:0007669"/>
    <property type="project" value="TreeGrafter"/>
</dbReference>